<dbReference type="RefSeq" id="WP_091519164.1">
    <property type="nucleotide sequence ID" value="NZ_FORF01000004.1"/>
</dbReference>
<name>A0A1I3JN56_9HYPH</name>
<dbReference type="Proteomes" id="UP000242763">
    <property type="component" value="Unassembled WGS sequence"/>
</dbReference>
<feature type="region of interest" description="Disordered" evidence="1">
    <location>
        <begin position="122"/>
        <end position="146"/>
    </location>
</feature>
<accession>A0A1I3JN56</accession>
<dbReference type="PROSITE" id="PS51257">
    <property type="entry name" value="PROKAR_LIPOPROTEIN"/>
    <property type="match status" value="1"/>
</dbReference>
<organism evidence="2 3">
    <name type="scientific">Aquamicrobium aerolatum DSM 21857</name>
    <dbReference type="NCBI Taxonomy" id="1121003"/>
    <lineage>
        <taxon>Bacteria</taxon>
        <taxon>Pseudomonadati</taxon>
        <taxon>Pseudomonadota</taxon>
        <taxon>Alphaproteobacteria</taxon>
        <taxon>Hyphomicrobiales</taxon>
        <taxon>Phyllobacteriaceae</taxon>
        <taxon>Aerobium</taxon>
    </lineage>
</organism>
<dbReference type="AlphaFoldDB" id="A0A1I3JN56"/>
<gene>
    <name evidence="2" type="ORF">SAMN03080618_00912</name>
</gene>
<sequence length="146" mass="15292">MMLKIGVTGLALMLLAGCSSIGMDKPRSGVVQAYAGAVQPQPPATRIVEAMAGGLIGGTLGRGLDRRDLRRALVAEYQALEHTQAGQPVSWGDVSERSGEVVAGSPYRVGSQNCRQYTHTVQAAGRSQSARGTACRNPDGSWTPLV</sequence>
<dbReference type="EMBL" id="FORF01000004">
    <property type="protein sequence ID" value="SFI61325.1"/>
    <property type="molecule type" value="Genomic_DNA"/>
</dbReference>
<keyword evidence="3" id="KW-1185">Reference proteome</keyword>
<evidence type="ECO:0000256" key="1">
    <source>
        <dbReference type="SAM" id="MobiDB-lite"/>
    </source>
</evidence>
<reference evidence="3" key="1">
    <citation type="submission" date="2016-10" db="EMBL/GenBank/DDBJ databases">
        <authorList>
            <person name="Varghese N."/>
            <person name="Submissions S."/>
        </authorList>
    </citation>
    <scope>NUCLEOTIDE SEQUENCE [LARGE SCALE GENOMIC DNA]</scope>
    <source>
        <strain evidence="3">DSM 21857</strain>
    </source>
</reference>
<feature type="compositionally biased region" description="Polar residues" evidence="1">
    <location>
        <begin position="122"/>
        <end position="131"/>
    </location>
</feature>
<dbReference type="OrthoDB" id="5402098at2"/>
<dbReference type="STRING" id="1121003.SAMN03080618_00912"/>
<proteinExistence type="predicted"/>
<evidence type="ECO:0000313" key="2">
    <source>
        <dbReference type="EMBL" id="SFI61325.1"/>
    </source>
</evidence>
<protein>
    <submittedName>
        <fullName evidence="2">Surface antigen</fullName>
    </submittedName>
</protein>
<evidence type="ECO:0000313" key="3">
    <source>
        <dbReference type="Proteomes" id="UP000242763"/>
    </source>
</evidence>